<dbReference type="Pfam" id="PF06114">
    <property type="entry name" value="Peptidase_M78"/>
    <property type="match status" value="1"/>
</dbReference>
<organism evidence="3 4">
    <name type="scientific">Caldovatus sediminis</name>
    <dbReference type="NCBI Taxonomy" id="2041189"/>
    <lineage>
        <taxon>Bacteria</taxon>
        <taxon>Pseudomonadati</taxon>
        <taxon>Pseudomonadota</taxon>
        <taxon>Alphaproteobacteria</taxon>
        <taxon>Acetobacterales</taxon>
        <taxon>Roseomonadaceae</taxon>
        <taxon>Caldovatus</taxon>
    </lineage>
</organism>
<dbReference type="SUPFAM" id="SSF47413">
    <property type="entry name" value="lambda repressor-like DNA-binding domains"/>
    <property type="match status" value="1"/>
</dbReference>
<dbReference type="GO" id="GO:0003677">
    <property type="term" value="F:DNA binding"/>
    <property type="evidence" value="ECO:0007669"/>
    <property type="project" value="InterPro"/>
</dbReference>
<reference evidence="3 4" key="1">
    <citation type="journal article" date="2014" name="Int. J. Syst. Evol. Microbiol.">
        <title>Complete genome sequence of Corynebacterium casei LMG S-19264T (=DSM 44701T), isolated from a smear-ripened cheese.</title>
        <authorList>
            <consortium name="US DOE Joint Genome Institute (JGI-PGF)"/>
            <person name="Walter F."/>
            <person name="Albersmeier A."/>
            <person name="Kalinowski J."/>
            <person name="Ruckert C."/>
        </authorList>
    </citation>
    <scope>NUCLEOTIDE SEQUENCE [LARGE SCALE GENOMIC DNA]</scope>
    <source>
        <strain evidence="3 4">CGMCC 1.16330</strain>
    </source>
</reference>
<dbReference type="PANTHER" id="PTHR43236">
    <property type="entry name" value="ANTITOXIN HIGA1"/>
    <property type="match status" value="1"/>
</dbReference>
<evidence type="ECO:0000313" key="4">
    <source>
        <dbReference type="Proteomes" id="UP000597507"/>
    </source>
</evidence>
<proteinExistence type="inferred from homology"/>
<dbReference type="SMART" id="SM00530">
    <property type="entry name" value="HTH_XRE"/>
    <property type="match status" value="1"/>
</dbReference>
<dbReference type="EMBL" id="BMKS01000022">
    <property type="protein sequence ID" value="GGG50270.1"/>
    <property type="molecule type" value="Genomic_DNA"/>
</dbReference>
<gene>
    <name evidence="3" type="ORF">GCM10010964_41970</name>
</gene>
<keyword evidence="4" id="KW-1185">Reference proteome</keyword>
<dbReference type="PROSITE" id="PS50943">
    <property type="entry name" value="HTH_CROC1"/>
    <property type="match status" value="1"/>
</dbReference>
<dbReference type="RefSeq" id="WP_188903851.1">
    <property type="nucleotide sequence ID" value="NZ_BMKS01000022.1"/>
</dbReference>
<protein>
    <submittedName>
        <fullName evidence="3">Transcriptional regulator</fullName>
    </submittedName>
</protein>
<accession>A0A8J2ZFK2</accession>
<dbReference type="CDD" id="cd00093">
    <property type="entry name" value="HTH_XRE"/>
    <property type="match status" value="1"/>
</dbReference>
<dbReference type="Gene3D" id="1.10.260.40">
    <property type="entry name" value="lambda repressor-like DNA-binding domains"/>
    <property type="match status" value="1"/>
</dbReference>
<dbReference type="InterPro" id="IPR052345">
    <property type="entry name" value="Rad_response_metalloprotease"/>
</dbReference>
<dbReference type="PANTHER" id="PTHR43236:SF1">
    <property type="entry name" value="BLL7220 PROTEIN"/>
    <property type="match status" value="1"/>
</dbReference>
<evidence type="ECO:0000256" key="1">
    <source>
        <dbReference type="ARBA" id="ARBA00007227"/>
    </source>
</evidence>
<dbReference type="Pfam" id="PF01381">
    <property type="entry name" value="HTH_3"/>
    <property type="match status" value="1"/>
</dbReference>
<sequence>MLGDRLRLARKRTGMSLRALEDAVSGKVTAQALSKYERGEMTPSSDVLLALSRALKVSVPYLLAVEEAKLGEVDFRTRASTSAKDRARVEAAVLEWVERYLQLERILGLDSASWSAPFGVLRGLKSLDEAEELADEVRVQWKLGLDPIPNLTELLEEKGLKVLLEDLPDSVSGFTCLVQRPGGLAPVPVIVANRRKSLERRRLTLAHELAHRVIDPAGLSEKEEEQAMTRFASALLMPRDHLVCEVGARRHLLSYRELIDLKRIYRVSGAALLVRLRDIGVIDQAGLTYAFQSVARSWRSQEPEELEPASERGEREKPRRLRRLCMRAVAEKLISLPKAADLLREPVAHVEAELKGPQAVDADHHQ</sequence>
<dbReference type="Proteomes" id="UP000597507">
    <property type="component" value="Unassembled WGS sequence"/>
</dbReference>
<evidence type="ECO:0000313" key="3">
    <source>
        <dbReference type="EMBL" id="GGG50270.1"/>
    </source>
</evidence>
<comment type="caution">
    <text evidence="3">The sequence shown here is derived from an EMBL/GenBank/DDBJ whole genome shotgun (WGS) entry which is preliminary data.</text>
</comment>
<dbReference type="InterPro" id="IPR001387">
    <property type="entry name" value="Cro/C1-type_HTH"/>
</dbReference>
<evidence type="ECO:0000259" key="2">
    <source>
        <dbReference type="PROSITE" id="PS50943"/>
    </source>
</evidence>
<name>A0A8J2ZFK2_9PROT</name>
<feature type="domain" description="HTH cro/C1-type" evidence="2">
    <location>
        <begin position="6"/>
        <end position="62"/>
    </location>
</feature>
<dbReference type="InterPro" id="IPR010982">
    <property type="entry name" value="Lambda_DNA-bd_dom_sf"/>
</dbReference>
<dbReference type="InterPro" id="IPR010359">
    <property type="entry name" value="IrrE_HExxH"/>
</dbReference>
<dbReference type="Gene3D" id="1.10.10.2910">
    <property type="match status" value="1"/>
</dbReference>
<dbReference type="AlphaFoldDB" id="A0A8J2ZFK2"/>
<comment type="similarity">
    <text evidence="1">Belongs to the short-chain fatty acyl-CoA assimilation regulator (ScfR) family.</text>
</comment>